<gene>
    <name evidence="1" type="ORF">BBD42_04755</name>
</gene>
<proteinExistence type="predicted"/>
<organism evidence="1">
    <name type="scientific">Paenibacillus sp. BIHB 4019</name>
    <dbReference type="NCBI Taxonomy" id="1870819"/>
    <lineage>
        <taxon>Bacteria</taxon>
        <taxon>Bacillati</taxon>
        <taxon>Bacillota</taxon>
        <taxon>Bacilli</taxon>
        <taxon>Bacillales</taxon>
        <taxon>Paenibacillaceae</taxon>
        <taxon>Paenibacillus</taxon>
    </lineage>
</organism>
<protein>
    <submittedName>
        <fullName evidence="1">Uncharacterized protein</fullName>
    </submittedName>
</protein>
<name>A0A1B2DDR2_9BACL</name>
<evidence type="ECO:0000313" key="1">
    <source>
        <dbReference type="EMBL" id="ANY65852.1"/>
    </source>
</evidence>
<dbReference type="AlphaFoldDB" id="A0A1B2DDR2"/>
<sequence length="75" mass="8475">MQELALQPVLGQLQVLPFLSSACSLLEVLLLPSLERWSAEQLPLVPLEQRLLPELLPLFSCSVVQLWMKRRPLVG</sequence>
<dbReference type="EMBL" id="CP016808">
    <property type="protein sequence ID" value="ANY65852.1"/>
    <property type="molecule type" value="Genomic_DNA"/>
</dbReference>
<accession>A0A1B2DDR2</accession>
<reference evidence="1" key="1">
    <citation type="submission" date="2016-08" db="EMBL/GenBank/DDBJ databases">
        <title>Complete Genome Seqeunce of Paenibacillus sp. BIHB 4019 from tea rhizoplane.</title>
        <authorList>
            <person name="Thakur R."/>
            <person name="Swarnkar M.K."/>
            <person name="Gulati A."/>
        </authorList>
    </citation>
    <scope>NUCLEOTIDE SEQUENCE [LARGE SCALE GENOMIC DNA]</scope>
    <source>
        <strain evidence="1">BIHB4019</strain>
    </source>
</reference>